<dbReference type="SMART" id="SM00859">
    <property type="entry name" value="Semialdhyde_dh"/>
    <property type="match status" value="1"/>
</dbReference>
<comment type="similarity">
    <text evidence="6">Belongs to the NAGSA dehydrogenase family. Type 1 subfamily. LysY sub-subfamily.</text>
</comment>
<evidence type="ECO:0000256" key="1">
    <source>
        <dbReference type="ARBA" id="ARBA00022490"/>
    </source>
</evidence>
<dbReference type="GO" id="GO:0006526">
    <property type="term" value="P:L-arginine biosynthetic process"/>
    <property type="evidence" value="ECO:0007669"/>
    <property type="project" value="InterPro"/>
</dbReference>
<dbReference type="CDD" id="cd24151">
    <property type="entry name" value="AGPR_1_N_LysY"/>
    <property type="match status" value="1"/>
</dbReference>
<feature type="region of interest" description="Disordered" evidence="7">
    <location>
        <begin position="180"/>
        <end position="200"/>
    </location>
</feature>
<comment type="pathway">
    <text evidence="6">Amino-acid biosynthesis; L-lysine biosynthesis via AAA pathway; L-lysine from L-alpha-aminoadipate (Thermus route): step 3/5.</text>
</comment>
<dbReference type="GO" id="GO:0070401">
    <property type="term" value="F:NADP+ binding"/>
    <property type="evidence" value="ECO:0007669"/>
    <property type="project" value="InterPro"/>
</dbReference>
<feature type="binding site" evidence="6">
    <location>
        <position position="316"/>
    </location>
    <ligand>
        <name>NADP(+)</name>
        <dbReference type="ChEBI" id="CHEBI:58349"/>
    </ligand>
</feature>
<dbReference type="SUPFAM" id="SSF55347">
    <property type="entry name" value="Glyceraldehyde-3-phosphate dehydrogenase-like, C-terminal domain"/>
    <property type="match status" value="1"/>
</dbReference>
<dbReference type="GO" id="GO:0005737">
    <property type="term" value="C:cytoplasm"/>
    <property type="evidence" value="ECO:0007669"/>
    <property type="project" value="UniProtKB-SubCell"/>
</dbReference>
<feature type="active site" evidence="6">
    <location>
        <position position="149"/>
    </location>
</feature>
<proteinExistence type="inferred from homology"/>
<dbReference type="SUPFAM" id="SSF51735">
    <property type="entry name" value="NAD(P)-binding Rossmann-fold domains"/>
    <property type="match status" value="1"/>
</dbReference>
<dbReference type="PANTHER" id="PTHR32338">
    <property type="entry name" value="N-ACETYL-GAMMA-GLUTAMYL-PHOSPHATE REDUCTASE, CHLOROPLASTIC-RELATED-RELATED"/>
    <property type="match status" value="1"/>
</dbReference>
<dbReference type="InterPro" id="IPR000706">
    <property type="entry name" value="AGPR_type-1"/>
</dbReference>
<dbReference type="InterPro" id="IPR050085">
    <property type="entry name" value="AGPR"/>
</dbReference>
<evidence type="ECO:0000256" key="2">
    <source>
        <dbReference type="ARBA" id="ARBA00022605"/>
    </source>
</evidence>
<feature type="domain" description="Semialdehyde dehydrogenase NAD-binding" evidence="8">
    <location>
        <begin position="5"/>
        <end position="141"/>
    </location>
</feature>
<evidence type="ECO:0000256" key="5">
    <source>
        <dbReference type="ARBA" id="ARBA00023154"/>
    </source>
</evidence>
<reference evidence="10" key="1">
    <citation type="submission" date="2017-09" db="EMBL/GenBank/DDBJ databases">
        <title>Metaegenomics of thermophilic ammonia-oxidizing enrichment culture.</title>
        <authorList>
            <person name="Kato S."/>
            <person name="Suzuki K."/>
        </authorList>
    </citation>
    <scope>NUCLEOTIDE SEQUENCE [LARGE SCALE GENOMIC DNA]</scope>
</reference>
<dbReference type="HAMAP" id="MF_00150">
    <property type="entry name" value="ArgC_type1"/>
    <property type="match status" value="1"/>
</dbReference>
<comment type="caution">
    <text evidence="9">The sequence shown here is derived from an EMBL/GenBank/DDBJ whole genome shotgun (WGS) entry which is preliminary data.</text>
</comment>
<evidence type="ECO:0000256" key="6">
    <source>
        <dbReference type="HAMAP-Rule" id="MF_02083"/>
    </source>
</evidence>
<accession>A0A2H5Y3A9</accession>
<dbReference type="GO" id="GO:0019878">
    <property type="term" value="P:lysine biosynthetic process via aminoadipic acid"/>
    <property type="evidence" value="ECO:0007669"/>
    <property type="project" value="UniProtKB-UniRule"/>
</dbReference>
<keyword evidence="1 6" id="KW-0963">Cytoplasm</keyword>
<dbReference type="InterPro" id="IPR036291">
    <property type="entry name" value="NAD(P)-bd_dom_sf"/>
</dbReference>
<dbReference type="EC" id="1.2.1.103" evidence="6"/>
<dbReference type="InterPro" id="IPR058924">
    <property type="entry name" value="AGPR_dimerisation_dom"/>
</dbReference>
<dbReference type="HAMAP" id="MF_02083">
    <property type="entry name" value="LysY"/>
    <property type="match status" value="1"/>
</dbReference>
<sequence length="349" mass="38169">MERVRVSIVGASGYVGGELLRLLLRHPRVEIAQITSESHAGEPAHRVHPHLRRATALTFCRMGDLRPCDVLFVALPHGEVAPRIESFAALAPMVVDLSADFRLRDPEAYLRWYGRPHPHPEWLPRFVYGLPERYREALRGARYISGVGCNAAAAILALWPLVQADILDPDRPILVDIKASSSEAGREPSPGSHHPERHGAIRPYAPVGHRHTAEVRQALGRDPIVLSVTAVDAVRGVLAVAHAWPRAPLAPLAESDLWRIYRAAYGEEPFIRIVKDRQGLHRLPDPKAVIGSNFADVGFAVEEETGRIVALCALDNLMKGAAGSAVQSLNVAMGWTETAGLDLIPVYPA</sequence>
<dbReference type="EMBL" id="BEHY01000002">
    <property type="protein sequence ID" value="GBD07914.1"/>
    <property type="molecule type" value="Genomic_DNA"/>
</dbReference>
<evidence type="ECO:0000259" key="8">
    <source>
        <dbReference type="SMART" id="SM00859"/>
    </source>
</evidence>
<dbReference type="InterPro" id="IPR037535">
    <property type="entry name" value="LysY"/>
</dbReference>
<name>A0A2H5Y3A9_9CHLR</name>
<dbReference type="GO" id="GO:0051287">
    <property type="term" value="F:NAD binding"/>
    <property type="evidence" value="ECO:0007669"/>
    <property type="project" value="InterPro"/>
</dbReference>
<keyword evidence="3 6" id="KW-0521">NADP</keyword>
<evidence type="ECO:0000256" key="4">
    <source>
        <dbReference type="ARBA" id="ARBA00023002"/>
    </source>
</evidence>
<feature type="binding site" evidence="6">
    <location>
        <begin position="12"/>
        <end position="15"/>
    </location>
    <ligand>
        <name>NADP(+)</name>
        <dbReference type="ChEBI" id="CHEBI:58349"/>
    </ligand>
</feature>
<comment type="caution">
    <text evidence="6">Lacks conserved residue(s) required for the propagation of feature annotation.</text>
</comment>
<dbReference type="PANTHER" id="PTHR32338:SF11">
    <property type="entry name" value="[LYSW]-L-2-AMINOADIPATE_[LYSW]-L-GLUTAMATE PHOSPHATE REDUCTASE-RELATED"/>
    <property type="match status" value="1"/>
</dbReference>
<keyword evidence="2 6" id="KW-0028">Amino-acid biosynthesis</keyword>
<evidence type="ECO:0000313" key="9">
    <source>
        <dbReference type="EMBL" id="GBD07914.1"/>
    </source>
</evidence>
<evidence type="ECO:0000256" key="7">
    <source>
        <dbReference type="SAM" id="MobiDB-lite"/>
    </source>
</evidence>
<keyword evidence="4 6" id="KW-0560">Oxidoreductase</keyword>
<dbReference type="GO" id="GO:0003942">
    <property type="term" value="F:N-acetyl-gamma-glutamyl-phosphate reductase activity"/>
    <property type="evidence" value="ECO:0007669"/>
    <property type="project" value="InterPro"/>
</dbReference>
<evidence type="ECO:0000256" key="3">
    <source>
        <dbReference type="ARBA" id="ARBA00022857"/>
    </source>
</evidence>
<comment type="function">
    <text evidence="6">Catalyzes the NADPH-dependent reduction of [LysW]-aminoadipate 6-phosphate to yield [LysW]-aminoadipate 6-semialdehyde.</text>
</comment>
<keyword evidence="5 6" id="KW-0457">Lysine biosynthesis</keyword>
<dbReference type="NCBIfam" id="TIGR01850">
    <property type="entry name" value="argC"/>
    <property type="match status" value="1"/>
</dbReference>
<dbReference type="AlphaFoldDB" id="A0A2H5Y3A9"/>
<dbReference type="Pfam" id="PF22698">
    <property type="entry name" value="Semialdhyde_dhC_1"/>
    <property type="match status" value="1"/>
</dbReference>
<gene>
    <name evidence="6 9" type="primary">lysY</name>
    <name evidence="9" type="ORF">HRbin22_00140</name>
</gene>
<organism evidence="9 10">
    <name type="scientific">Candidatus Thermoflexus japonica</name>
    <dbReference type="NCBI Taxonomy" id="2035417"/>
    <lineage>
        <taxon>Bacteria</taxon>
        <taxon>Bacillati</taxon>
        <taxon>Chloroflexota</taxon>
        <taxon>Thermoflexia</taxon>
        <taxon>Thermoflexales</taxon>
        <taxon>Thermoflexaceae</taxon>
        <taxon>Thermoflexus</taxon>
    </lineage>
</organism>
<comment type="subcellular location">
    <subcellularLocation>
        <location evidence="6">Cytoplasm</location>
    </subcellularLocation>
</comment>
<dbReference type="UniPathway" id="UPA00033">
    <property type="reaction ID" value="UER00037"/>
</dbReference>
<comment type="catalytic activity">
    <reaction evidence="6">
        <text>[amino-group carrier protein]-C-terminal-N-(1-carboxy-5-oxopentan-1-yl)-L-glutamine + phosphate + NADP(+) = [amino-group carrier protein]-C-terminal-N-(1-carboxy-5-phosphooxy-5-oxopentan-1-yl)-L-glutamine + NADPH + H(+)</text>
        <dbReference type="Rhea" id="RHEA:41948"/>
        <dbReference type="Rhea" id="RHEA-COMP:9712"/>
        <dbReference type="Rhea" id="RHEA-COMP:9714"/>
        <dbReference type="ChEBI" id="CHEBI:15378"/>
        <dbReference type="ChEBI" id="CHEBI:43474"/>
        <dbReference type="ChEBI" id="CHEBI:57783"/>
        <dbReference type="ChEBI" id="CHEBI:58349"/>
        <dbReference type="ChEBI" id="CHEBI:78499"/>
        <dbReference type="ChEBI" id="CHEBI:78501"/>
        <dbReference type="EC" id="1.2.1.103"/>
    </reaction>
</comment>
<evidence type="ECO:0000313" key="10">
    <source>
        <dbReference type="Proteomes" id="UP000236642"/>
    </source>
</evidence>
<dbReference type="Pfam" id="PF01118">
    <property type="entry name" value="Semialdhyde_dh"/>
    <property type="match status" value="1"/>
</dbReference>
<dbReference type="InterPro" id="IPR000534">
    <property type="entry name" value="Semialdehyde_DH_NAD-bd"/>
</dbReference>
<dbReference type="Gene3D" id="3.30.360.10">
    <property type="entry name" value="Dihydrodipicolinate Reductase, domain 2"/>
    <property type="match status" value="1"/>
</dbReference>
<protein>
    <recommendedName>
        <fullName evidence="6">Putative [LysW]-L-2-aminoadipate 6-phosphate reductase</fullName>
        <ecNumber evidence="6">1.2.1.103</ecNumber>
    </recommendedName>
</protein>
<dbReference type="CDD" id="cd23939">
    <property type="entry name" value="AGPR_1_C_LysY"/>
    <property type="match status" value="1"/>
</dbReference>
<dbReference type="Gene3D" id="3.40.50.720">
    <property type="entry name" value="NAD(P)-binding Rossmann-like Domain"/>
    <property type="match status" value="1"/>
</dbReference>
<dbReference type="Proteomes" id="UP000236642">
    <property type="component" value="Unassembled WGS sequence"/>
</dbReference>
<dbReference type="GO" id="GO:0043870">
    <property type="term" value="F:N-acetyl-gamma-aminoadipyl-phosphate reductase activity"/>
    <property type="evidence" value="ECO:0007669"/>
    <property type="project" value="RHEA"/>
</dbReference>